<evidence type="ECO:0000313" key="2">
    <source>
        <dbReference type="Proteomes" id="UP001048763"/>
    </source>
</evidence>
<dbReference type="EMBL" id="JAHSTX010000001">
    <property type="protein sequence ID" value="MBV4547087.1"/>
    <property type="molecule type" value="Genomic_DNA"/>
</dbReference>
<evidence type="ECO:0000313" key="1">
    <source>
        <dbReference type="EMBL" id="MBV4547087.1"/>
    </source>
</evidence>
<protein>
    <recommendedName>
        <fullName evidence="3">DUF4365 domain-containing protein</fullName>
    </recommendedName>
</protein>
<dbReference type="Proteomes" id="UP001048763">
    <property type="component" value="Unassembled WGS sequence"/>
</dbReference>
<gene>
    <name evidence="1" type="ORF">KVG85_13350</name>
</gene>
<proteinExistence type="predicted"/>
<organism evidence="1 2">
    <name type="scientific">Pseudomonas triticicola</name>
    <dbReference type="NCBI Taxonomy" id="2842345"/>
    <lineage>
        <taxon>Bacteria</taxon>
        <taxon>Pseudomonadati</taxon>
        <taxon>Pseudomonadota</taxon>
        <taxon>Gammaproteobacteria</taxon>
        <taxon>Pseudomonadales</taxon>
        <taxon>Pseudomonadaceae</taxon>
        <taxon>Pseudomonas</taxon>
    </lineage>
</organism>
<keyword evidence="2" id="KW-1185">Reference proteome</keyword>
<sequence>MRDLGTAGEKYFGVMCAAAGMAANKSETDINGWDLFVEIDNDPALFDRMSMHEGLIETKIQVKSTDNNKRSVDIELSNLKKIATSSLPCFYVLLEFDKGDTPTAAYLRHFDNDSIEKTLKRISDEHVKDPKVKLNKKKMRLHFDEPVIPFSASTLKQMIISHIGPSHLDYLDRKREHLKSVGFEKGSHRITFSVSGDEKLQQLIDISLGKKGAVEVVDLHGSSLRFGVISDRVELANDSAILTMPDVIPNDQGNITFRDKTTGRSLKFSVDLYSSPFDSWIPKHQRRIRMDGKFFEFHVLNHGKSFNITINFHLLEQFEVEEALKMFKLTHMLSEPKNVDLTFNFQGITSSAYLKSGSGFPDQSENVEIYEKIIKIKNHFEVDTPLHFSAQQIEQTGTKIHKILTALEGAPEVFALKFESANTIEAGAETECFHIISLQIGNYVFLELDLFFGPIKKDDDKKYSMTPKSRKTLYKTSFSTNSFDKKTLKKEVLNLVASYKSEYPVIDFASNFFANVED</sequence>
<name>A0ABS6RLL6_9PSED</name>
<dbReference type="RefSeq" id="WP_217864099.1">
    <property type="nucleotide sequence ID" value="NZ_JAHSTX010000001.1"/>
</dbReference>
<evidence type="ECO:0008006" key="3">
    <source>
        <dbReference type="Google" id="ProtNLM"/>
    </source>
</evidence>
<comment type="caution">
    <text evidence="1">The sequence shown here is derived from an EMBL/GenBank/DDBJ whole genome shotgun (WGS) entry which is preliminary data.</text>
</comment>
<accession>A0ABS6RLL6</accession>
<reference evidence="1" key="1">
    <citation type="submission" date="2021-06" db="EMBL/GenBank/DDBJ databases">
        <title>Updating the genus Pseudomonas: Description of 43 new species and partition of the Pseudomonas putida group.</title>
        <authorList>
            <person name="Girard L."/>
            <person name="Lood C."/>
            <person name="Vandamme P."/>
            <person name="Rokni-Zadeh H."/>
            <person name="Van Noort V."/>
            <person name="Hofte M."/>
            <person name="Lavigne R."/>
            <person name="De Mot R."/>
        </authorList>
    </citation>
    <scope>NUCLEOTIDE SEQUENCE</scope>
    <source>
        <strain evidence="1">SWRI88</strain>
    </source>
</reference>